<evidence type="ECO:0000256" key="3">
    <source>
        <dbReference type="ARBA" id="ARBA00022989"/>
    </source>
</evidence>
<evidence type="ECO:0000313" key="9">
    <source>
        <dbReference type="EnsemblMetazoa" id="XP_019763105.1"/>
    </source>
</evidence>
<proteinExistence type="predicted"/>
<evidence type="ECO:0000313" key="10">
    <source>
        <dbReference type="Proteomes" id="UP000019118"/>
    </source>
</evidence>
<dbReference type="KEGG" id="dpa:109539659"/>
<dbReference type="PRINTS" id="PR01223">
    <property type="entry name" value="BRIDEOF7LESS"/>
</dbReference>
<dbReference type="InterPro" id="IPR050726">
    <property type="entry name" value="mGluR"/>
</dbReference>
<dbReference type="GO" id="GO:0007601">
    <property type="term" value="P:visual perception"/>
    <property type="evidence" value="ECO:0007669"/>
    <property type="project" value="InterPro"/>
</dbReference>
<evidence type="ECO:0000256" key="4">
    <source>
        <dbReference type="ARBA" id="ARBA00023136"/>
    </source>
</evidence>
<dbReference type="Proteomes" id="UP000019118">
    <property type="component" value="Unassembled WGS sequence"/>
</dbReference>
<feature type="transmembrane region" description="Helical" evidence="6">
    <location>
        <begin position="560"/>
        <end position="581"/>
    </location>
</feature>
<dbReference type="GO" id="GO:0005118">
    <property type="term" value="F:sevenless binding"/>
    <property type="evidence" value="ECO:0007669"/>
    <property type="project" value="InterPro"/>
</dbReference>
<dbReference type="GO" id="GO:0016020">
    <property type="term" value="C:membrane"/>
    <property type="evidence" value="ECO:0007669"/>
    <property type="project" value="UniProtKB-SubCell"/>
</dbReference>
<protein>
    <recommendedName>
        <fullName evidence="8">G-protein coupled receptors family 3 profile domain-containing protein</fullName>
    </recommendedName>
</protein>
<reference evidence="10" key="1">
    <citation type="journal article" date="2013" name="Genome Biol.">
        <title>Draft genome of the mountain pine beetle, Dendroctonus ponderosae Hopkins, a major forest pest.</title>
        <authorList>
            <person name="Keeling C.I."/>
            <person name="Yuen M.M."/>
            <person name="Liao N.Y."/>
            <person name="Docking T.R."/>
            <person name="Chan S.K."/>
            <person name="Taylor G.A."/>
            <person name="Palmquist D.L."/>
            <person name="Jackman S.D."/>
            <person name="Nguyen A."/>
            <person name="Li M."/>
            <person name="Henderson H."/>
            <person name="Janes J.K."/>
            <person name="Zhao Y."/>
            <person name="Pandoh P."/>
            <person name="Moore R."/>
            <person name="Sperling F.A."/>
            <person name="Huber D.P."/>
            <person name="Birol I."/>
            <person name="Jones S.J."/>
            <person name="Bohlmann J."/>
        </authorList>
    </citation>
    <scope>NUCLEOTIDE SEQUENCE</scope>
</reference>
<evidence type="ECO:0000256" key="5">
    <source>
        <dbReference type="ARBA" id="ARBA00023180"/>
    </source>
</evidence>
<feature type="transmembrane region" description="Helical" evidence="6">
    <location>
        <begin position="486"/>
        <end position="509"/>
    </location>
</feature>
<dbReference type="PANTHER" id="PTHR24060">
    <property type="entry name" value="METABOTROPIC GLUTAMATE RECEPTOR"/>
    <property type="match status" value="1"/>
</dbReference>
<dbReference type="PROSITE" id="PS50259">
    <property type="entry name" value="G_PROTEIN_RECEP_F3_4"/>
    <property type="match status" value="1"/>
</dbReference>
<feature type="signal peptide" evidence="7">
    <location>
        <begin position="1"/>
        <end position="19"/>
    </location>
</feature>
<feature type="transmembrane region" description="Helical" evidence="6">
    <location>
        <begin position="530"/>
        <end position="548"/>
    </location>
</feature>
<feature type="domain" description="G-protein coupled receptors family 3 profile" evidence="8">
    <location>
        <begin position="563"/>
        <end position="654"/>
    </location>
</feature>
<dbReference type="GeneID" id="109539659"/>
<name>A0AAR5PQ04_DENPD</name>
<feature type="transmembrane region" description="Helical" evidence="6">
    <location>
        <begin position="593"/>
        <end position="615"/>
    </location>
</feature>
<feature type="transmembrane region" description="Helical" evidence="6">
    <location>
        <begin position="621"/>
        <end position="641"/>
    </location>
</feature>
<evidence type="ECO:0000256" key="1">
    <source>
        <dbReference type="ARBA" id="ARBA00004141"/>
    </source>
</evidence>
<keyword evidence="5" id="KW-0325">Glycoprotein</keyword>
<dbReference type="InterPro" id="IPR002956">
    <property type="entry name" value="Bride_of_7less"/>
</dbReference>
<keyword evidence="7" id="KW-0732">Signal</keyword>
<keyword evidence="4 6" id="KW-0472">Membrane</keyword>
<organism evidence="9 10">
    <name type="scientific">Dendroctonus ponderosae</name>
    <name type="common">Mountain pine beetle</name>
    <dbReference type="NCBI Taxonomy" id="77166"/>
    <lineage>
        <taxon>Eukaryota</taxon>
        <taxon>Metazoa</taxon>
        <taxon>Ecdysozoa</taxon>
        <taxon>Arthropoda</taxon>
        <taxon>Hexapoda</taxon>
        <taxon>Insecta</taxon>
        <taxon>Pterygota</taxon>
        <taxon>Neoptera</taxon>
        <taxon>Endopterygota</taxon>
        <taxon>Coleoptera</taxon>
        <taxon>Polyphaga</taxon>
        <taxon>Cucujiformia</taxon>
        <taxon>Curculionidae</taxon>
        <taxon>Scolytinae</taxon>
        <taxon>Dendroctonus</taxon>
    </lineage>
</organism>
<comment type="subcellular location">
    <subcellularLocation>
        <location evidence="1">Membrane</location>
        <topology evidence="1">Multi-pass membrane protein</topology>
    </subcellularLocation>
</comment>
<dbReference type="AlphaFoldDB" id="A0AAR5PQ04"/>
<reference evidence="9" key="2">
    <citation type="submission" date="2024-08" db="UniProtKB">
        <authorList>
            <consortium name="EnsemblMetazoa"/>
        </authorList>
    </citation>
    <scope>IDENTIFICATION</scope>
</reference>
<dbReference type="EnsemblMetazoa" id="XM_019907546.1">
    <property type="protein sequence ID" value="XP_019763105.1"/>
    <property type="gene ID" value="LOC109539659"/>
</dbReference>
<feature type="transmembrane region" description="Helical" evidence="6">
    <location>
        <begin position="415"/>
        <end position="441"/>
    </location>
</feature>
<evidence type="ECO:0000256" key="7">
    <source>
        <dbReference type="SAM" id="SignalP"/>
    </source>
</evidence>
<dbReference type="Pfam" id="PF00003">
    <property type="entry name" value="7tm_3"/>
    <property type="match status" value="1"/>
</dbReference>
<feature type="chain" id="PRO_5043501797" description="G-protein coupled receptors family 3 profile domain-containing protein" evidence="7">
    <location>
        <begin position="20"/>
        <end position="741"/>
    </location>
</feature>
<dbReference type="InterPro" id="IPR017978">
    <property type="entry name" value="GPCR_3_C"/>
</dbReference>
<keyword evidence="10" id="KW-1185">Reference proteome</keyword>
<keyword evidence="2 6" id="KW-0812">Transmembrane</keyword>
<feature type="transmembrane region" description="Helical" evidence="6">
    <location>
        <begin position="453"/>
        <end position="474"/>
    </location>
</feature>
<accession>A0AAR5PQ04</accession>
<dbReference type="CTD" id="43146"/>
<sequence>MFFIKILIGLLSVGCGVKAQNITKLFGSSGDVSVVVIIHDCDLLELSASRKTVVNSAIWLTERISFLEILHPLKLGVSVYQACSEVDYLKTLLEIYENDATYVLGVVTSQQPSEKVRKFSEILHLRSKNIKTFPGQLVKAAVKLLASAGWKRNVVLLAKDDQTVDFFYHHAKASRVCVKKCFVYEDSRSIALNASGEDPLVLFGTASDIDGFIANGTHFETRTSNSLLVLVPLDGEVSTGMPEGSFIILPPHSAAANFQSGAGIFPTPLMFEVGTPLANFVLEARRFIAANCNDTIYKVNCLRSKPFFFGHLHSIEAPLDLLKFLQIDELQEHFVYDIFQVEALGADTNHSLYFFRKPLRMAYSYHVFFDNLTLVGETVDVNDTSELESCPREFVIRGRNRIFYRWPEISFRSDAWIYAILSLALLGVLFCSAILAFLLVAIFQKRILEGNPVLTLLLLLAVMMVFCSVLPFTIENTQNIRKSLCIIKALAITMSYAAVFSLLLSRSIVLSSAAREVGFMSHIAGPVQSFLCLFIFGVQAALSLHVFGRCYDIFTQGYELVYLMSYNTVLLILLICLSPLMYKSQRNYREGKYFTVTAVMIALVWSVWLPGFMMLCNEWKEMMVCLGLVATGSICLGAIFIPRTYLMTIAAERDKITSALPSLATANSSMDIYRTHAQPIYDCINIAAINAAAVARAGITPTAPAGTLQQPDLYSCPALPEDIDFDMCCESPANTDKVTRF</sequence>
<dbReference type="GO" id="GO:0004930">
    <property type="term" value="F:G protein-coupled receptor activity"/>
    <property type="evidence" value="ECO:0007669"/>
    <property type="project" value="InterPro"/>
</dbReference>
<evidence type="ECO:0000256" key="2">
    <source>
        <dbReference type="ARBA" id="ARBA00022692"/>
    </source>
</evidence>
<keyword evidence="3 6" id="KW-1133">Transmembrane helix</keyword>
<evidence type="ECO:0000256" key="6">
    <source>
        <dbReference type="SAM" id="Phobius"/>
    </source>
</evidence>
<evidence type="ECO:0000259" key="8">
    <source>
        <dbReference type="PROSITE" id="PS50259"/>
    </source>
</evidence>